<organism evidence="2">
    <name type="scientific">uncultured organism</name>
    <dbReference type="NCBI Taxonomy" id="155900"/>
    <lineage>
        <taxon>unclassified sequences</taxon>
        <taxon>environmental samples</taxon>
    </lineage>
</organism>
<reference evidence="2" key="1">
    <citation type="submission" date="2019-06" db="EMBL/GenBank/DDBJ databases">
        <authorList>
            <person name="Murdoch R.W."/>
            <person name="Fathepure B."/>
        </authorList>
    </citation>
    <scope>NUCLEOTIDE SEQUENCE</scope>
</reference>
<dbReference type="AlphaFoldDB" id="A0A5B8RB80"/>
<name>A0A5B8RB80_9ZZZZ</name>
<dbReference type="EMBL" id="MN079115">
    <property type="protein sequence ID" value="QEA05881.1"/>
    <property type="molecule type" value="Genomic_DNA"/>
</dbReference>
<feature type="region of interest" description="Disordered" evidence="1">
    <location>
        <begin position="1"/>
        <end position="20"/>
    </location>
</feature>
<sequence length="62" mass="7123">MSEGVYPYTPPNQAESWMRPSEENHVTRVVCTDRAIAVIFVPGVMGSNLRHKKDKRCTGRYR</sequence>
<evidence type="ECO:0000313" key="2">
    <source>
        <dbReference type="EMBL" id="QEA05881.1"/>
    </source>
</evidence>
<protein>
    <submittedName>
        <fullName evidence="2">Uncharacterized protein</fullName>
    </submittedName>
</protein>
<accession>A0A5B8RB80</accession>
<proteinExistence type="predicted"/>
<evidence type="ECO:0000256" key="1">
    <source>
        <dbReference type="SAM" id="MobiDB-lite"/>
    </source>
</evidence>
<gene>
    <name evidence="2" type="ORF">KBTEX_02209</name>
</gene>